<dbReference type="InterPro" id="IPR001539">
    <property type="entry name" value="Peptidase_U32"/>
</dbReference>
<dbReference type="NCBIfam" id="NF011991">
    <property type="entry name" value="PRK15447.1"/>
    <property type="match status" value="1"/>
</dbReference>
<dbReference type="GO" id="GO:0006744">
    <property type="term" value="P:ubiquinone biosynthetic process"/>
    <property type="evidence" value="ECO:0007669"/>
    <property type="project" value="InterPro"/>
</dbReference>
<accession>A0A3B0Y1S5</accession>
<dbReference type="PANTHER" id="PTHR30217">
    <property type="entry name" value="PEPTIDASE U32 FAMILY"/>
    <property type="match status" value="1"/>
</dbReference>
<dbReference type="HAMAP" id="MF_02233">
    <property type="entry name" value="UbiV"/>
    <property type="match status" value="1"/>
</dbReference>
<dbReference type="Pfam" id="PF01136">
    <property type="entry name" value="Peptidase_U32"/>
    <property type="match status" value="1"/>
</dbReference>
<name>A0A3B0Y1S5_9ZZZZ</name>
<sequence>MTIKNNSDLINKKAPKLSLGPVQYYWNRETIFNFYKHIETTQVDIVYLGETVCSKRKLIKRDDWLEIAHRLQAAGKEVVLCSMTLIEANSELAALKRLCSNLEFMIEANDISAVQLLEGKSFVTGPAVNIYNPQTLNVLSKQGLKRWVLPIELSKKSLTDMQTEKPKNIETEVIVYGRLPLAYSARCFTARSHNLSKDDCQYRCLDDPDGLLLSTQENEIFLVLNGIQTQSAKTSNLISEIDQLLTLNVDILRINPPSKHIGKIIDIFYKVLHENYCTNDANESLQKLMPNGGSCNGYWYGNSGMNNYILKRGSVAC</sequence>
<dbReference type="PANTHER" id="PTHR30217:SF11">
    <property type="entry name" value="UBIQUINONE BIOSYNTHESIS PROTEIN UBIV"/>
    <property type="match status" value="1"/>
</dbReference>
<evidence type="ECO:0000313" key="1">
    <source>
        <dbReference type="EMBL" id="VAW62386.1"/>
    </source>
</evidence>
<dbReference type="InterPro" id="IPR051454">
    <property type="entry name" value="RNA/ubiquinone_mod_enzymes"/>
</dbReference>
<dbReference type="EMBL" id="UOFH01000217">
    <property type="protein sequence ID" value="VAW62386.1"/>
    <property type="molecule type" value="Genomic_DNA"/>
</dbReference>
<reference evidence="1" key="1">
    <citation type="submission" date="2018-06" db="EMBL/GenBank/DDBJ databases">
        <authorList>
            <person name="Zhirakovskaya E."/>
        </authorList>
    </citation>
    <scope>NUCLEOTIDE SEQUENCE</scope>
</reference>
<dbReference type="InterPro" id="IPR043693">
    <property type="entry name" value="UbiV"/>
</dbReference>
<gene>
    <name evidence="1" type="ORF">MNBD_GAMMA08-1095</name>
</gene>
<proteinExistence type="inferred from homology"/>
<protein>
    <submittedName>
        <fullName evidence="1">Uncharacterized peptidase U32 family member YhbV</fullName>
    </submittedName>
</protein>
<dbReference type="AlphaFoldDB" id="A0A3B0Y1S5"/>
<organism evidence="1">
    <name type="scientific">hydrothermal vent metagenome</name>
    <dbReference type="NCBI Taxonomy" id="652676"/>
    <lineage>
        <taxon>unclassified sequences</taxon>
        <taxon>metagenomes</taxon>
        <taxon>ecological metagenomes</taxon>
    </lineage>
</organism>